<dbReference type="InterPro" id="IPR019600">
    <property type="entry name" value="Hemin_uptake_protein_HemP"/>
</dbReference>
<reference evidence="2" key="1">
    <citation type="submission" date="2018-05" db="EMBL/GenBank/DDBJ databases">
        <title>Azospirillum thermophila sp. nov., a novel isolated from hot spring.</title>
        <authorList>
            <person name="Zhao Z."/>
        </authorList>
    </citation>
    <scope>NUCLEOTIDE SEQUENCE [LARGE SCALE GENOMIC DNA]</scope>
    <source>
        <strain evidence="2">CFH 70021</strain>
    </source>
</reference>
<gene>
    <name evidence="1" type="ORF">DEW08_03665</name>
</gene>
<evidence type="ECO:0000313" key="2">
    <source>
        <dbReference type="Proteomes" id="UP000245629"/>
    </source>
</evidence>
<dbReference type="Pfam" id="PF10636">
    <property type="entry name" value="hemP"/>
    <property type="match status" value="1"/>
</dbReference>
<proteinExistence type="predicted"/>
<dbReference type="Proteomes" id="UP000245629">
    <property type="component" value="Chromosome 1"/>
</dbReference>
<dbReference type="RefSeq" id="WP_109324567.1">
    <property type="nucleotide sequence ID" value="NZ_CP029352.1"/>
</dbReference>
<dbReference type="AlphaFoldDB" id="A0A2S2CLP7"/>
<dbReference type="KEGG" id="azz:DEW08_03665"/>
<name>A0A2S2CLP7_9PROT</name>
<accession>A0A2S2CLP7</accession>
<dbReference type="EMBL" id="CP029352">
    <property type="protein sequence ID" value="AWK85392.1"/>
    <property type="molecule type" value="Genomic_DNA"/>
</dbReference>
<organism evidence="1 2">
    <name type="scientific">Azospirillum thermophilum</name>
    <dbReference type="NCBI Taxonomy" id="2202148"/>
    <lineage>
        <taxon>Bacteria</taxon>
        <taxon>Pseudomonadati</taxon>
        <taxon>Pseudomonadota</taxon>
        <taxon>Alphaproteobacteria</taxon>
        <taxon>Rhodospirillales</taxon>
        <taxon>Azospirillaceae</taxon>
        <taxon>Azospirillum</taxon>
    </lineage>
</organism>
<sequence length="60" mass="6244">MPETIAAPPPAPTPLPPSAAAPAIVDAAQLLSGAGEILIRHAGQHYRLRVTRANKLILTK</sequence>
<keyword evidence="2" id="KW-1185">Reference proteome</keyword>
<dbReference type="Gene3D" id="2.10.70.10">
    <property type="entry name" value="Complement Module, domain 1"/>
    <property type="match status" value="1"/>
</dbReference>
<dbReference type="OrthoDB" id="7870498at2"/>
<evidence type="ECO:0000313" key="1">
    <source>
        <dbReference type="EMBL" id="AWK85392.1"/>
    </source>
</evidence>
<protein>
    <submittedName>
        <fullName evidence="1">Hemin uptake protein HemP</fullName>
    </submittedName>
</protein>